<organism evidence="2 3">
    <name type="scientific">Duganella phyllosphaerae</name>
    <dbReference type="NCBI Taxonomy" id="762836"/>
    <lineage>
        <taxon>Bacteria</taxon>
        <taxon>Pseudomonadati</taxon>
        <taxon>Pseudomonadota</taxon>
        <taxon>Betaproteobacteria</taxon>
        <taxon>Burkholderiales</taxon>
        <taxon>Oxalobacteraceae</taxon>
        <taxon>Telluria group</taxon>
        <taxon>Duganella</taxon>
    </lineage>
</organism>
<dbReference type="EMBL" id="LROM01000096">
    <property type="protein sequence ID" value="OEZ97665.1"/>
    <property type="molecule type" value="Genomic_DNA"/>
</dbReference>
<evidence type="ECO:0000313" key="3">
    <source>
        <dbReference type="Proteomes" id="UP000175989"/>
    </source>
</evidence>
<reference evidence="3" key="1">
    <citation type="journal article" date="2016" name="Front. Microbiol.">
        <title>Molecular Keys to the Janthinobacterium and Duganella spp. Interaction with the Plant Pathogen Fusarium graminearum.</title>
        <authorList>
            <person name="Haack F.S."/>
            <person name="Poehlein A."/>
            <person name="Kroger C."/>
            <person name="Voigt C.A."/>
            <person name="Piepenbring M."/>
            <person name="Bode H.B."/>
            <person name="Daniel R."/>
            <person name="Schafer W."/>
            <person name="Streit W.R."/>
        </authorList>
    </citation>
    <scope>NUCLEOTIDE SEQUENCE [LARGE SCALE GENOMIC DNA]</scope>
    <source>
        <strain evidence="3">T54</strain>
    </source>
</reference>
<keyword evidence="3" id="KW-1185">Reference proteome</keyword>
<sequence>MTIAEHKPPPPEPAKDQPQYPDTPEGRRARRAAALAKAAGMWKDRTDIPKDGLEYQRMMREEWR</sequence>
<feature type="region of interest" description="Disordered" evidence="1">
    <location>
        <begin position="1"/>
        <end position="38"/>
    </location>
</feature>
<dbReference type="Proteomes" id="UP000175989">
    <property type="component" value="Unassembled WGS sequence"/>
</dbReference>
<name>A0A1E7WGN6_9BURK</name>
<evidence type="ECO:0000313" key="2">
    <source>
        <dbReference type="EMBL" id="OEZ97665.1"/>
    </source>
</evidence>
<proteinExistence type="predicted"/>
<dbReference type="RefSeq" id="WP_070249675.1">
    <property type="nucleotide sequence ID" value="NZ_LROM01000096.1"/>
</dbReference>
<evidence type="ECO:0000256" key="1">
    <source>
        <dbReference type="SAM" id="MobiDB-lite"/>
    </source>
</evidence>
<feature type="compositionally biased region" description="Basic and acidic residues" evidence="1">
    <location>
        <begin position="1"/>
        <end position="15"/>
    </location>
</feature>
<accession>A0A1E7WGN6</accession>
<protein>
    <submittedName>
        <fullName evidence="2">Uncharacterized protein</fullName>
    </submittedName>
</protein>
<gene>
    <name evidence="2" type="ORF">DUPY_34980</name>
</gene>
<dbReference type="AlphaFoldDB" id="A0A1E7WGN6"/>
<comment type="caution">
    <text evidence="2">The sequence shown here is derived from an EMBL/GenBank/DDBJ whole genome shotgun (WGS) entry which is preliminary data.</text>
</comment>